<dbReference type="EMBL" id="JARQZJ010000066">
    <property type="protein sequence ID" value="KAK9880842.1"/>
    <property type="molecule type" value="Genomic_DNA"/>
</dbReference>
<accession>A0AAW1UAU2</accession>
<evidence type="ECO:0000313" key="2">
    <source>
        <dbReference type="Proteomes" id="UP001431783"/>
    </source>
</evidence>
<sequence>MVDINDILDFKNCWGKFYKRDTISLQSESGSIPRSDKQLFLVSNMEFEYSSNMKSLVVTRPSIGNLERTSTFDSRNNKTQTVTLSIQNAYDGPIPQRINKIEDLKRTMQYIPAEHKAYYANIIEN</sequence>
<reference evidence="1 2" key="1">
    <citation type="submission" date="2023-03" db="EMBL/GenBank/DDBJ databases">
        <title>Genome insight into feeding habits of ladybird beetles.</title>
        <authorList>
            <person name="Li H.-S."/>
            <person name="Huang Y.-H."/>
            <person name="Pang H."/>
        </authorList>
    </citation>
    <scope>NUCLEOTIDE SEQUENCE [LARGE SCALE GENOMIC DNA]</scope>
    <source>
        <strain evidence="1">SYSU_2023b</strain>
        <tissue evidence="1">Whole body</tissue>
    </source>
</reference>
<dbReference type="Proteomes" id="UP001431783">
    <property type="component" value="Unassembled WGS sequence"/>
</dbReference>
<gene>
    <name evidence="1" type="ORF">WA026_013168</name>
</gene>
<organism evidence="1 2">
    <name type="scientific">Henosepilachna vigintioctopunctata</name>
    <dbReference type="NCBI Taxonomy" id="420089"/>
    <lineage>
        <taxon>Eukaryota</taxon>
        <taxon>Metazoa</taxon>
        <taxon>Ecdysozoa</taxon>
        <taxon>Arthropoda</taxon>
        <taxon>Hexapoda</taxon>
        <taxon>Insecta</taxon>
        <taxon>Pterygota</taxon>
        <taxon>Neoptera</taxon>
        <taxon>Endopterygota</taxon>
        <taxon>Coleoptera</taxon>
        <taxon>Polyphaga</taxon>
        <taxon>Cucujiformia</taxon>
        <taxon>Coccinelloidea</taxon>
        <taxon>Coccinellidae</taxon>
        <taxon>Epilachninae</taxon>
        <taxon>Epilachnini</taxon>
        <taxon>Henosepilachna</taxon>
    </lineage>
</organism>
<dbReference type="AlphaFoldDB" id="A0AAW1UAU2"/>
<proteinExistence type="predicted"/>
<name>A0AAW1UAU2_9CUCU</name>
<evidence type="ECO:0000313" key="1">
    <source>
        <dbReference type="EMBL" id="KAK9880842.1"/>
    </source>
</evidence>
<keyword evidence="2" id="KW-1185">Reference proteome</keyword>
<comment type="caution">
    <text evidence="1">The sequence shown here is derived from an EMBL/GenBank/DDBJ whole genome shotgun (WGS) entry which is preliminary data.</text>
</comment>
<protein>
    <submittedName>
        <fullName evidence="1">Uncharacterized protein</fullName>
    </submittedName>
</protein>